<sequence>MGKKEIPGESSSKKEKKPADKLDKKSKKDRSPSTKQPSQPSTDIASEQAESHEDDMAVDEPVGSEPKRTKKASKKRRLELETSGNLHADIYQPEDSEAPKKKKKKKDDPESQPDVFTSSSMDVDGQQALAGDHPLDAKGAGPSNSNLKKGEKKSKNKKKDKEHPESSSLVPLLSSGDISTEERPEPLAVKEDKKRKKDKNKEKNSEPLAEAEVRVSSKKKSKSKAQLDEATTSKRKHRSDFADPQSDESLDPQARKALEYTFTQFNDPSEWKFNKAKQNWILRNVWSSEMIPENYFPLAMEYISKIQGGSRDKLKEQCNSVLKEPVASPESNGADNEKTMESDPKTDSPTPKPKSILKSTATNTSQPVAGAIIAAPAPQPTVDIQRERAKLLLVALTSSSWLGRENSGGL</sequence>
<dbReference type="PANTHER" id="PTHR22306">
    <property type="entry name" value="CHROMOSOME 7 OPEN READING FRAME 50"/>
    <property type="match status" value="1"/>
</dbReference>
<comment type="caution">
    <text evidence="3">The sequence shown here is derived from an EMBL/GenBank/DDBJ whole genome shotgun (WGS) entry which is preliminary data.</text>
</comment>
<proteinExistence type="predicted"/>
<dbReference type="AlphaFoldDB" id="A0A4Q2DZ12"/>
<feature type="domain" description="WKF" evidence="2">
    <location>
        <begin position="262"/>
        <end position="321"/>
    </location>
</feature>
<dbReference type="Pfam" id="PF10180">
    <property type="entry name" value="WKF"/>
    <property type="match status" value="1"/>
</dbReference>
<dbReference type="InterPro" id="IPR019327">
    <property type="entry name" value="WKF"/>
</dbReference>
<feature type="compositionally biased region" description="Basic residues" evidence="1">
    <location>
        <begin position="68"/>
        <end position="77"/>
    </location>
</feature>
<evidence type="ECO:0000259" key="2">
    <source>
        <dbReference type="Pfam" id="PF10180"/>
    </source>
</evidence>
<accession>A0A4Q2DZ12</accession>
<dbReference type="STRING" id="2316362.A0A4Q2DZ12"/>
<feature type="compositionally biased region" description="Low complexity" evidence="1">
    <location>
        <begin position="33"/>
        <end position="42"/>
    </location>
</feature>
<feature type="compositionally biased region" description="Low complexity" evidence="1">
    <location>
        <begin position="166"/>
        <end position="175"/>
    </location>
</feature>
<dbReference type="PANTHER" id="PTHR22306:SF2">
    <property type="entry name" value="CHROMOSOME 7 OPEN READING FRAME 50"/>
    <property type="match status" value="1"/>
</dbReference>
<feature type="region of interest" description="Disordered" evidence="1">
    <location>
        <begin position="1"/>
        <end position="255"/>
    </location>
</feature>
<feature type="compositionally biased region" description="Basic and acidic residues" evidence="1">
    <location>
        <begin position="199"/>
        <end position="215"/>
    </location>
</feature>
<feature type="compositionally biased region" description="Basic and acidic residues" evidence="1">
    <location>
        <begin position="335"/>
        <end position="346"/>
    </location>
</feature>
<protein>
    <recommendedName>
        <fullName evidence="2">WKF domain-containing protein</fullName>
    </recommendedName>
</protein>
<dbReference type="OrthoDB" id="10261563at2759"/>
<evidence type="ECO:0000313" key="4">
    <source>
        <dbReference type="Proteomes" id="UP000290288"/>
    </source>
</evidence>
<evidence type="ECO:0000313" key="3">
    <source>
        <dbReference type="EMBL" id="RXW25201.1"/>
    </source>
</evidence>
<reference evidence="3 4" key="1">
    <citation type="submission" date="2019-01" db="EMBL/GenBank/DDBJ databases">
        <title>Draft genome sequence of Psathyrella aberdarensis IHI B618.</title>
        <authorList>
            <person name="Buettner E."/>
            <person name="Kellner H."/>
        </authorList>
    </citation>
    <scope>NUCLEOTIDE SEQUENCE [LARGE SCALE GENOMIC DNA]</scope>
    <source>
        <strain evidence="3 4">IHI B618</strain>
    </source>
</reference>
<evidence type="ECO:0000256" key="1">
    <source>
        <dbReference type="SAM" id="MobiDB-lite"/>
    </source>
</evidence>
<gene>
    <name evidence="3" type="ORF">EST38_g649</name>
</gene>
<dbReference type="Proteomes" id="UP000290288">
    <property type="component" value="Unassembled WGS sequence"/>
</dbReference>
<dbReference type="EMBL" id="SDEE01000008">
    <property type="protein sequence ID" value="RXW25201.1"/>
    <property type="molecule type" value="Genomic_DNA"/>
</dbReference>
<keyword evidence="4" id="KW-1185">Reference proteome</keyword>
<feature type="compositionally biased region" description="Basic and acidic residues" evidence="1">
    <location>
        <begin position="180"/>
        <end position="192"/>
    </location>
</feature>
<feature type="compositionally biased region" description="Basic and acidic residues" evidence="1">
    <location>
        <begin position="1"/>
        <end position="23"/>
    </location>
</feature>
<organism evidence="3 4">
    <name type="scientific">Candolleomyces aberdarensis</name>
    <dbReference type="NCBI Taxonomy" id="2316362"/>
    <lineage>
        <taxon>Eukaryota</taxon>
        <taxon>Fungi</taxon>
        <taxon>Dikarya</taxon>
        <taxon>Basidiomycota</taxon>
        <taxon>Agaricomycotina</taxon>
        <taxon>Agaricomycetes</taxon>
        <taxon>Agaricomycetidae</taxon>
        <taxon>Agaricales</taxon>
        <taxon>Agaricineae</taxon>
        <taxon>Psathyrellaceae</taxon>
        <taxon>Candolleomyces</taxon>
    </lineage>
</organism>
<feature type="region of interest" description="Disordered" evidence="1">
    <location>
        <begin position="323"/>
        <end position="363"/>
    </location>
</feature>
<name>A0A4Q2DZ12_9AGAR</name>